<dbReference type="OrthoDB" id="1445458at2"/>
<organism evidence="3 4">
    <name type="scientific">Aquimarina algicola</name>
    <dbReference type="NCBI Taxonomy" id="2589995"/>
    <lineage>
        <taxon>Bacteria</taxon>
        <taxon>Pseudomonadati</taxon>
        <taxon>Bacteroidota</taxon>
        <taxon>Flavobacteriia</taxon>
        <taxon>Flavobacteriales</taxon>
        <taxon>Flavobacteriaceae</taxon>
        <taxon>Aquimarina</taxon>
    </lineage>
</organism>
<evidence type="ECO:0000313" key="3">
    <source>
        <dbReference type="EMBL" id="TPN87134.1"/>
    </source>
</evidence>
<keyword evidence="2" id="KW-1133">Transmembrane helix</keyword>
<keyword evidence="2" id="KW-0472">Membrane</keyword>
<evidence type="ECO:0000256" key="2">
    <source>
        <dbReference type="SAM" id="Phobius"/>
    </source>
</evidence>
<sequence>MIDYPIDIDELETSEYDPFLHHVIRHKLRKKKNRRRLGRLIRKHPKARILNAVGIGRRRRRTRPVRRPVRTLDKRYRRPIGRPFRNRMVSRPRTIKKPFRRPPIKFGNPIHRDLEGISKIGIRKPVFKGTPIMPGDPRKRTRPSVSIPNKRKKPKVSRDIVIPYKRRYGSRKRRSTPIMRRRTPKGTIPLMEEELPIVAENMSASNMEVMDRNGKEKKPEKTSNKRKRQNIIGVAVLGLVVTGFVMYKMKTKIEANGRTS</sequence>
<protein>
    <submittedName>
        <fullName evidence="3">Uncharacterized protein</fullName>
    </submittedName>
</protein>
<dbReference type="EMBL" id="VFWZ01000002">
    <property type="protein sequence ID" value="TPN87134.1"/>
    <property type="molecule type" value="Genomic_DNA"/>
</dbReference>
<keyword evidence="4" id="KW-1185">Reference proteome</keyword>
<keyword evidence="2" id="KW-0812">Transmembrane</keyword>
<dbReference type="AlphaFoldDB" id="A0A504J946"/>
<evidence type="ECO:0000256" key="1">
    <source>
        <dbReference type="SAM" id="MobiDB-lite"/>
    </source>
</evidence>
<proteinExistence type="predicted"/>
<reference evidence="3 4" key="1">
    <citation type="submission" date="2019-06" db="EMBL/GenBank/DDBJ databases">
        <authorList>
            <person name="Meng X."/>
        </authorList>
    </citation>
    <scope>NUCLEOTIDE SEQUENCE [LARGE SCALE GENOMIC DNA]</scope>
    <source>
        <strain evidence="3 4">M625</strain>
    </source>
</reference>
<gene>
    <name evidence="3" type="ORF">FHK87_05955</name>
</gene>
<feature type="transmembrane region" description="Helical" evidence="2">
    <location>
        <begin position="231"/>
        <end position="249"/>
    </location>
</feature>
<evidence type="ECO:0000313" key="4">
    <source>
        <dbReference type="Proteomes" id="UP000315540"/>
    </source>
</evidence>
<accession>A0A504J946</accession>
<dbReference type="Proteomes" id="UP000315540">
    <property type="component" value="Unassembled WGS sequence"/>
</dbReference>
<name>A0A504J946_9FLAO</name>
<feature type="region of interest" description="Disordered" evidence="1">
    <location>
        <begin position="126"/>
        <end position="156"/>
    </location>
</feature>
<comment type="caution">
    <text evidence="3">The sequence shown here is derived from an EMBL/GenBank/DDBJ whole genome shotgun (WGS) entry which is preliminary data.</text>
</comment>
<dbReference type="RefSeq" id="WP_140591384.1">
    <property type="nucleotide sequence ID" value="NZ_VFWZ01000002.1"/>
</dbReference>